<evidence type="ECO:0000313" key="1">
    <source>
        <dbReference type="EMBL" id="CAI8604472.1"/>
    </source>
</evidence>
<sequence length="110" mass="12611">MFSHRNGVWGLITLNPVHLCLDIYAIHNTNIIMEGVLYDVVDDEGVNVVYVAFKNATDQLEVLIFPGIRVLWTKMDLEKVLLKERLSIIVRRTRDAFLSSFCAFNVVETL</sequence>
<accession>A0AAV1A7P2</accession>
<evidence type="ECO:0000313" key="2">
    <source>
        <dbReference type="Proteomes" id="UP001157006"/>
    </source>
</evidence>
<dbReference type="EMBL" id="OX451738">
    <property type="protein sequence ID" value="CAI8604472.1"/>
    <property type="molecule type" value="Genomic_DNA"/>
</dbReference>
<gene>
    <name evidence="1" type="ORF">VFH_III134640</name>
</gene>
<proteinExistence type="predicted"/>
<dbReference type="AlphaFoldDB" id="A0AAV1A7P2"/>
<protein>
    <submittedName>
        <fullName evidence="1">Uncharacterized protein</fullName>
    </submittedName>
</protein>
<dbReference type="Proteomes" id="UP001157006">
    <property type="component" value="Chromosome 3"/>
</dbReference>
<keyword evidence="2" id="KW-1185">Reference proteome</keyword>
<name>A0AAV1A7P2_VICFA</name>
<organism evidence="1 2">
    <name type="scientific">Vicia faba</name>
    <name type="common">Broad bean</name>
    <name type="synonym">Faba vulgaris</name>
    <dbReference type="NCBI Taxonomy" id="3906"/>
    <lineage>
        <taxon>Eukaryota</taxon>
        <taxon>Viridiplantae</taxon>
        <taxon>Streptophyta</taxon>
        <taxon>Embryophyta</taxon>
        <taxon>Tracheophyta</taxon>
        <taxon>Spermatophyta</taxon>
        <taxon>Magnoliopsida</taxon>
        <taxon>eudicotyledons</taxon>
        <taxon>Gunneridae</taxon>
        <taxon>Pentapetalae</taxon>
        <taxon>rosids</taxon>
        <taxon>fabids</taxon>
        <taxon>Fabales</taxon>
        <taxon>Fabaceae</taxon>
        <taxon>Papilionoideae</taxon>
        <taxon>50 kb inversion clade</taxon>
        <taxon>NPAAA clade</taxon>
        <taxon>Hologalegina</taxon>
        <taxon>IRL clade</taxon>
        <taxon>Fabeae</taxon>
        <taxon>Vicia</taxon>
    </lineage>
</organism>
<reference evidence="1 2" key="1">
    <citation type="submission" date="2023-01" db="EMBL/GenBank/DDBJ databases">
        <authorList>
            <person name="Kreplak J."/>
        </authorList>
    </citation>
    <scope>NUCLEOTIDE SEQUENCE [LARGE SCALE GENOMIC DNA]</scope>
</reference>